<dbReference type="InterPro" id="IPR032466">
    <property type="entry name" value="Metal_Hydrolase"/>
</dbReference>
<evidence type="ECO:0000256" key="6">
    <source>
        <dbReference type="PIRSR" id="PIRSR038994-1"/>
    </source>
</evidence>
<feature type="binding site" evidence="7">
    <location>
        <begin position="201"/>
        <end position="202"/>
    </location>
    <ligand>
        <name>substrate</name>
    </ligand>
</feature>
<evidence type="ECO:0000256" key="4">
    <source>
        <dbReference type="ARBA" id="ARBA00023277"/>
    </source>
</evidence>
<evidence type="ECO:0000313" key="11">
    <source>
        <dbReference type="Proteomes" id="UP000245921"/>
    </source>
</evidence>
<keyword evidence="2 8" id="KW-0479">Metal-binding</keyword>
<evidence type="ECO:0000256" key="7">
    <source>
        <dbReference type="PIRSR" id="PIRSR038994-2"/>
    </source>
</evidence>
<dbReference type="InterPro" id="IPR003764">
    <property type="entry name" value="GlcNAc_6-P_deAcase"/>
</dbReference>
<dbReference type="GO" id="GO:0006046">
    <property type="term" value="P:N-acetylglucosamine catabolic process"/>
    <property type="evidence" value="ECO:0007669"/>
    <property type="project" value="TreeGrafter"/>
</dbReference>
<keyword evidence="3 5" id="KW-0378">Hydrolase</keyword>
<keyword evidence="11" id="KW-1185">Reference proteome</keyword>
<dbReference type="SUPFAM" id="SSF51556">
    <property type="entry name" value="Metallo-dependent hydrolases"/>
    <property type="match status" value="1"/>
</dbReference>
<dbReference type="CDD" id="cd00854">
    <property type="entry name" value="NagA"/>
    <property type="match status" value="1"/>
</dbReference>
<accession>A0AA45HHN2</accession>
<evidence type="ECO:0000256" key="2">
    <source>
        <dbReference type="ARBA" id="ARBA00022723"/>
    </source>
</evidence>
<comment type="similarity">
    <text evidence="1 5">Belongs to the metallo-dependent hydrolases superfamily. NagA family.</text>
</comment>
<evidence type="ECO:0000256" key="3">
    <source>
        <dbReference type="ARBA" id="ARBA00022801"/>
    </source>
</evidence>
<feature type="binding site" evidence="8">
    <location>
        <position position="177"/>
    </location>
    <ligand>
        <name>Zn(2+)</name>
        <dbReference type="ChEBI" id="CHEBI:29105"/>
    </ligand>
</feature>
<dbReference type="Gene3D" id="3.20.20.140">
    <property type="entry name" value="Metal-dependent hydrolases"/>
    <property type="match status" value="1"/>
</dbReference>
<dbReference type="GO" id="GO:0046872">
    <property type="term" value="F:metal ion binding"/>
    <property type="evidence" value="ECO:0007669"/>
    <property type="project" value="UniProtKB-KW"/>
</dbReference>
<evidence type="ECO:0000313" key="10">
    <source>
        <dbReference type="EMBL" id="PWJ87688.1"/>
    </source>
</evidence>
<dbReference type="EMBL" id="QGGI01000022">
    <property type="protein sequence ID" value="PWJ87688.1"/>
    <property type="molecule type" value="Genomic_DNA"/>
</dbReference>
<feature type="domain" description="Amidohydrolase-related" evidence="9">
    <location>
        <begin position="41"/>
        <end position="360"/>
    </location>
</feature>
<organism evidence="10 11">
    <name type="scientific">Oceanotoga teriensis</name>
    <dbReference type="NCBI Taxonomy" id="515440"/>
    <lineage>
        <taxon>Bacteria</taxon>
        <taxon>Thermotogati</taxon>
        <taxon>Thermotogota</taxon>
        <taxon>Thermotogae</taxon>
        <taxon>Petrotogales</taxon>
        <taxon>Petrotogaceae</taxon>
        <taxon>Oceanotoga</taxon>
    </lineage>
</organism>
<feature type="binding site" evidence="8">
    <location>
        <position position="198"/>
    </location>
    <ligand>
        <name>Zn(2+)</name>
        <dbReference type="ChEBI" id="CHEBI:29105"/>
    </ligand>
</feature>
<evidence type="ECO:0000256" key="1">
    <source>
        <dbReference type="ARBA" id="ARBA00010716"/>
    </source>
</evidence>
<evidence type="ECO:0000259" key="9">
    <source>
        <dbReference type="Pfam" id="PF01979"/>
    </source>
</evidence>
<sequence length="363" mass="40611">MRIEKVLIVDPIKGEFTGDVIIENERIKEVIPVDYEKYEQILMPGFVDYHTHSLKGIDTMHAKKEDFEKWANMNFEYGVTSFFPTTVSASKTQILSVIKNLENVGESIDGLHLEGPFINEEKKGAQNPAYIRNPTIEELEEITPEMVKLISMAPERQNFKEALNYLKTKKVRVSIGHSSAGYEIYKDAFKNGVDRITHFPNALSAFHHREIGGTGSALLFDFKVEIIADGIHSVPEFIELTYKIKGADKIILITDSMEAAGLEDGQYELGGLPVTVKEGVARLKSGSIAGSTLLFDKGVRNFKKFTNCTLQDLAKVSSYNAAVDCGIKDIGRIENGYYANIVLLDKDLNVLKTIFKGKEVYNK</sequence>
<dbReference type="InterPro" id="IPR011059">
    <property type="entry name" value="Metal-dep_hydrolase_composite"/>
</dbReference>
<dbReference type="SUPFAM" id="SSF51338">
    <property type="entry name" value="Composite domain of metallo-dependent hydrolases"/>
    <property type="match status" value="1"/>
</dbReference>
<comment type="cofactor">
    <cofactor evidence="8">
        <name>a divalent metal cation</name>
        <dbReference type="ChEBI" id="CHEBI:60240"/>
    </cofactor>
    <text evidence="8">Binds 1 divalent metal cation per subunit.</text>
</comment>
<dbReference type="RefSeq" id="WP_109606153.1">
    <property type="nucleotide sequence ID" value="NZ_QGGI01000022.1"/>
</dbReference>
<feature type="active site" description="Proton donor/acceptor" evidence="6">
    <location>
        <position position="255"/>
    </location>
</feature>
<dbReference type="GO" id="GO:0008448">
    <property type="term" value="F:N-acetylglucosamine-6-phosphate deacetylase activity"/>
    <property type="evidence" value="ECO:0007669"/>
    <property type="project" value="InterPro"/>
</dbReference>
<dbReference type="AlphaFoldDB" id="A0AA45HHN2"/>
<proteinExistence type="inferred from homology"/>
<reference evidence="10 11" key="1">
    <citation type="submission" date="2018-05" db="EMBL/GenBank/DDBJ databases">
        <title>Genomic Encyclopedia of Type Strains, Phase IV (KMG-IV): sequencing the most valuable type-strain genomes for metagenomic binning, comparative biology and taxonomic classification.</title>
        <authorList>
            <person name="Goeker M."/>
        </authorList>
    </citation>
    <scope>NUCLEOTIDE SEQUENCE [LARGE SCALE GENOMIC DNA]</scope>
    <source>
        <strain evidence="10 11">DSM 24906</strain>
    </source>
</reference>
<name>A0AA45HHN2_9BACT</name>
<dbReference type="PANTHER" id="PTHR11113:SF14">
    <property type="entry name" value="N-ACETYLGLUCOSAMINE-6-PHOSPHATE DEACETYLASE"/>
    <property type="match status" value="1"/>
</dbReference>
<dbReference type="Proteomes" id="UP000245921">
    <property type="component" value="Unassembled WGS sequence"/>
</dbReference>
<protein>
    <submittedName>
        <fullName evidence="10">N-acetylglucosamine 6-phosphate deacetylase</fullName>
    </submittedName>
</protein>
<dbReference type="InterPro" id="IPR006680">
    <property type="entry name" value="Amidohydro-rel"/>
</dbReference>
<dbReference type="Gene3D" id="2.30.40.10">
    <property type="entry name" value="Urease, subunit C, domain 1"/>
    <property type="match status" value="1"/>
</dbReference>
<dbReference type="PANTHER" id="PTHR11113">
    <property type="entry name" value="N-ACETYLGLUCOSAMINE-6-PHOSPHATE DEACETYLASE"/>
    <property type="match status" value="1"/>
</dbReference>
<feature type="binding site" evidence="8">
    <location>
        <position position="114"/>
    </location>
    <ligand>
        <name>Zn(2+)</name>
        <dbReference type="ChEBI" id="CHEBI:29105"/>
    </ligand>
</feature>
<evidence type="ECO:0000256" key="5">
    <source>
        <dbReference type="PIRNR" id="PIRNR038994"/>
    </source>
</evidence>
<keyword evidence="4 5" id="KW-0119">Carbohydrate metabolism</keyword>
<feature type="binding site" evidence="7">
    <location>
        <position position="209"/>
    </location>
    <ligand>
        <name>substrate</name>
    </ligand>
</feature>
<gene>
    <name evidence="10" type="ORF">C7380_12213</name>
</gene>
<feature type="binding site" evidence="7">
    <location>
        <position position="232"/>
    </location>
    <ligand>
        <name>substrate</name>
    </ligand>
</feature>
<dbReference type="Pfam" id="PF01979">
    <property type="entry name" value="Amidohydro_1"/>
    <property type="match status" value="1"/>
</dbReference>
<evidence type="ECO:0000256" key="8">
    <source>
        <dbReference type="PIRSR" id="PIRSR038994-3"/>
    </source>
</evidence>
<feature type="binding site" evidence="7">
    <location>
        <begin position="288"/>
        <end position="290"/>
    </location>
    <ligand>
        <name>substrate</name>
    </ligand>
</feature>
<dbReference type="PIRSF" id="PIRSF038994">
    <property type="entry name" value="NagA"/>
    <property type="match status" value="1"/>
</dbReference>
<comment type="caution">
    <text evidence="10">The sequence shown here is derived from an EMBL/GenBank/DDBJ whole genome shotgun (WGS) entry which is preliminary data.</text>
</comment>
<feature type="binding site" evidence="7">
    <location>
        <position position="125"/>
    </location>
    <ligand>
        <name>substrate</name>
    </ligand>
</feature>
<dbReference type="NCBIfam" id="TIGR00221">
    <property type="entry name" value="nagA"/>
    <property type="match status" value="1"/>
</dbReference>